<feature type="region of interest" description="Disordered" evidence="25">
    <location>
        <begin position="6827"/>
        <end position="6869"/>
    </location>
</feature>
<dbReference type="GO" id="GO:0004674">
    <property type="term" value="F:protein serine/threonine kinase activity"/>
    <property type="evidence" value="ECO:0007669"/>
    <property type="project" value="UniProtKB-KW"/>
</dbReference>
<feature type="domain" description="Ig-like" evidence="29">
    <location>
        <begin position="1665"/>
        <end position="1749"/>
    </location>
</feature>
<dbReference type="CTD" id="84033"/>
<dbReference type="FunFam" id="2.60.40.10:FF:000523">
    <property type="entry name" value="obscurin isoform X4"/>
    <property type="match status" value="1"/>
</dbReference>
<dbReference type="PROSITE" id="PS50835">
    <property type="entry name" value="IG_LIKE"/>
    <property type="match status" value="59"/>
</dbReference>
<dbReference type="FunFam" id="2.60.40.10:FF:000148">
    <property type="entry name" value="titin isoform X1"/>
    <property type="match status" value="1"/>
</dbReference>
<keyword evidence="12" id="KW-0677">Repeat</keyword>
<dbReference type="InterPro" id="IPR055251">
    <property type="entry name" value="SOS1_NGEF_PH"/>
</dbReference>
<feature type="domain" description="Ig-like" evidence="29">
    <location>
        <begin position="2379"/>
        <end position="2462"/>
    </location>
</feature>
<feature type="domain" description="Ig-like" evidence="29">
    <location>
        <begin position="4683"/>
        <end position="4766"/>
    </location>
</feature>
<feature type="domain" description="Ig-like" evidence="29">
    <location>
        <begin position="4951"/>
        <end position="5033"/>
    </location>
</feature>
<feature type="domain" description="Ig-like" evidence="29">
    <location>
        <begin position="1132"/>
        <end position="1200"/>
    </location>
</feature>
<protein>
    <recommendedName>
        <fullName evidence="5">non-specific serine/threonine protein kinase</fullName>
        <ecNumber evidence="5">2.7.11.1</ecNumber>
    </recommendedName>
</protein>
<evidence type="ECO:0000256" key="19">
    <source>
        <dbReference type="ARBA" id="ARBA00023242"/>
    </source>
</evidence>
<dbReference type="GO" id="GO:0005516">
    <property type="term" value="F:calmodulin binding"/>
    <property type="evidence" value="ECO:0007669"/>
    <property type="project" value="UniProtKB-KW"/>
</dbReference>
<feature type="domain" description="Ig-like" evidence="29">
    <location>
        <begin position="5128"/>
        <end position="5214"/>
    </location>
</feature>
<dbReference type="PROSITE" id="PS50002">
    <property type="entry name" value="SH3"/>
    <property type="match status" value="1"/>
</dbReference>
<evidence type="ECO:0000256" key="11">
    <source>
        <dbReference type="ARBA" id="ARBA00022723"/>
    </source>
</evidence>
<dbReference type="Gene3D" id="2.30.30.40">
    <property type="entry name" value="SH3 Domains"/>
    <property type="match status" value="1"/>
</dbReference>
<evidence type="ECO:0000256" key="15">
    <source>
        <dbReference type="ARBA" id="ARBA00022840"/>
    </source>
</evidence>
<keyword evidence="31" id="KW-1185">Reference proteome</keyword>
<feature type="compositionally biased region" description="Basic and acidic residues" evidence="25">
    <location>
        <begin position="6776"/>
        <end position="6791"/>
    </location>
</feature>
<dbReference type="InterPro" id="IPR052385">
    <property type="entry name" value="Obscurin/Obscurin-like_Reg"/>
</dbReference>
<dbReference type="FunFam" id="2.60.40.10:FF:000050">
    <property type="entry name" value="Titin isoform B"/>
    <property type="match status" value="2"/>
</dbReference>
<dbReference type="CDD" id="cd12025">
    <property type="entry name" value="SH3_Obscurin_like"/>
    <property type="match status" value="1"/>
</dbReference>
<evidence type="ECO:0000256" key="21">
    <source>
        <dbReference type="ARBA" id="ARBA00047899"/>
    </source>
</evidence>
<dbReference type="GO" id="GO:0005085">
    <property type="term" value="F:guanyl-nucleotide exchange factor activity"/>
    <property type="evidence" value="ECO:0007669"/>
    <property type="project" value="InterPro"/>
</dbReference>
<evidence type="ECO:0000256" key="3">
    <source>
        <dbReference type="ARBA" id="ARBA00004496"/>
    </source>
</evidence>
<dbReference type="SMART" id="SM00015">
    <property type="entry name" value="IQ"/>
    <property type="match status" value="1"/>
</dbReference>
<dbReference type="InterPro" id="IPR000048">
    <property type="entry name" value="IQ_motif_EF-hand-BS"/>
</dbReference>
<feature type="compositionally biased region" description="Pro residues" evidence="25">
    <location>
        <begin position="556"/>
        <end position="565"/>
    </location>
</feature>
<evidence type="ECO:0000256" key="12">
    <source>
        <dbReference type="ARBA" id="ARBA00022737"/>
    </source>
</evidence>
<dbReference type="SUPFAM" id="SSF48065">
    <property type="entry name" value="DBL homology domain (DH-domain)"/>
    <property type="match status" value="1"/>
</dbReference>
<dbReference type="InterPro" id="IPR036028">
    <property type="entry name" value="SH3-like_dom_sf"/>
</dbReference>
<feature type="domain" description="Ig-like" evidence="29">
    <location>
        <begin position="1021"/>
        <end position="1108"/>
    </location>
</feature>
<feature type="domain" description="Ig-like" evidence="29">
    <location>
        <begin position="4150"/>
        <end position="4233"/>
    </location>
</feature>
<evidence type="ECO:0000256" key="10">
    <source>
        <dbReference type="ARBA" id="ARBA00022679"/>
    </source>
</evidence>
<feature type="domain" description="Ig-like" evidence="29">
    <location>
        <begin position="2736"/>
        <end position="2819"/>
    </location>
</feature>
<evidence type="ECO:0000256" key="8">
    <source>
        <dbReference type="ARBA" id="ARBA00022527"/>
    </source>
</evidence>
<feature type="domain" description="Ig-like" evidence="29">
    <location>
        <begin position="285"/>
        <end position="369"/>
    </location>
</feature>
<feature type="domain" description="Ig-like" evidence="29">
    <location>
        <begin position="3533"/>
        <end position="3617"/>
    </location>
</feature>
<evidence type="ECO:0000256" key="14">
    <source>
        <dbReference type="ARBA" id="ARBA00022777"/>
    </source>
</evidence>
<dbReference type="Pfam" id="PF07679">
    <property type="entry name" value="I-set"/>
    <property type="match status" value="66"/>
</dbReference>
<feature type="domain" description="Ig-like" evidence="29">
    <location>
        <begin position="3710"/>
        <end position="3793"/>
    </location>
</feature>
<feature type="domain" description="Ig-like" evidence="29">
    <location>
        <begin position="780"/>
        <end position="821"/>
    </location>
</feature>
<dbReference type="InterPro" id="IPR013783">
    <property type="entry name" value="Ig-like_fold"/>
</dbReference>
<evidence type="ECO:0000259" key="28">
    <source>
        <dbReference type="PROSITE" id="PS50010"/>
    </source>
</evidence>
<evidence type="ECO:0000313" key="32">
    <source>
        <dbReference type="RefSeq" id="XP_025067408.1"/>
    </source>
</evidence>
<dbReference type="EC" id="2.7.11.1" evidence="5"/>
<feature type="compositionally biased region" description="Low complexity" evidence="25">
    <location>
        <begin position="6851"/>
        <end position="6860"/>
    </location>
</feature>
<evidence type="ECO:0000256" key="25">
    <source>
        <dbReference type="SAM" id="MobiDB-lite"/>
    </source>
</evidence>
<feature type="domain" description="DH" evidence="28">
    <location>
        <begin position="6964"/>
        <end position="7149"/>
    </location>
</feature>
<dbReference type="PROSITE" id="PS50853">
    <property type="entry name" value="FN3"/>
    <property type="match status" value="1"/>
</dbReference>
<feature type="domain" description="Ig-like" evidence="29">
    <location>
        <begin position="2021"/>
        <end position="2105"/>
    </location>
</feature>
<dbReference type="FunFam" id="2.60.40.10:FF:000228">
    <property type="entry name" value="obscurin isoform X4"/>
    <property type="match status" value="25"/>
</dbReference>
<dbReference type="FunFam" id="2.60.40.10:FF:000032">
    <property type="entry name" value="palladin isoform X1"/>
    <property type="match status" value="2"/>
</dbReference>
<dbReference type="GO" id="GO:0003007">
    <property type="term" value="P:heart morphogenesis"/>
    <property type="evidence" value="ECO:0007669"/>
    <property type="project" value="UniProtKB-ARBA"/>
</dbReference>
<dbReference type="CDD" id="cd23767">
    <property type="entry name" value="IQCD"/>
    <property type="match status" value="1"/>
</dbReference>
<feature type="domain" description="Ig-like" evidence="29">
    <location>
        <begin position="4415"/>
        <end position="4499"/>
    </location>
</feature>
<feature type="domain" description="Ig-like" evidence="29">
    <location>
        <begin position="3356"/>
        <end position="3440"/>
    </location>
</feature>
<feature type="domain" description="Ig-like" evidence="29">
    <location>
        <begin position="3622"/>
        <end position="3705"/>
    </location>
</feature>
<feature type="domain" description="Ig-like" evidence="29">
    <location>
        <begin position="5308"/>
        <end position="5392"/>
    </location>
</feature>
<accession>A0A3Q0HAE8</accession>
<dbReference type="FunFam" id="2.60.40.10:FF:000866">
    <property type="entry name" value="Obscurin, cytoskeletal calmodulin and titin-interacting RhoGEF"/>
    <property type="match status" value="1"/>
</dbReference>
<dbReference type="FunFam" id="2.60.40.10:FF:000502">
    <property type="entry name" value="obscurin-like protein 1 isoform X2"/>
    <property type="match status" value="1"/>
</dbReference>
<feature type="domain" description="Ig-like" evidence="29">
    <location>
        <begin position="2913"/>
        <end position="2997"/>
    </location>
</feature>
<feature type="domain" description="Ig-like" evidence="29">
    <location>
        <begin position="3179"/>
        <end position="3262"/>
    </location>
</feature>
<dbReference type="CDD" id="cd00063">
    <property type="entry name" value="FN3"/>
    <property type="match status" value="1"/>
</dbReference>
<evidence type="ECO:0000259" key="29">
    <source>
        <dbReference type="PROSITE" id="PS50835"/>
    </source>
</evidence>
<dbReference type="SUPFAM" id="SSF49265">
    <property type="entry name" value="Fibronectin type III"/>
    <property type="match status" value="1"/>
</dbReference>
<comment type="cofactor">
    <cofactor evidence="1">
        <name>Mg(2+)</name>
        <dbReference type="ChEBI" id="CHEBI:18420"/>
    </cofactor>
</comment>
<dbReference type="FunFam" id="2.60.40.10:FF:000380">
    <property type="entry name" value="obscurin isoform X3"/>
    <property type="match status" value="1"/>
</dbReference>
<dbReference type="PANTHER" id="PTHR35971">
    <property type="entry name" value="SI:DKEY-31G6.6"/>
    <property type="match status" value="1"/>
</dbReference>
<feature type="coiled-coil region" evidence="24">
    <location>
        <begin position="1296"/>
        <end position="1323"/>
    </location>
</feature>
<feature type="compositionally biased region" description="Low complexity" evidence="25">
    <location>
        <begin position="7524"/>
        <end position="7536"/>
    </location>
</feature>
<name>A0A3Q0HAE8_ALLSI</name>
<evidence type="ECO:0000256" key="16">
    <source>
        <dbReference type="ARBA" id="ARBA00022842"/>
    </source>
</evidence>
<feature type="domain" description="Ig-like" evidence="29">
    <location>
        <begin position="6524"/>
        <end position="6613"/>
    </location>
</feature>
<feature type="domain" description="Ig-like" evidence="29">
    <location>
        <begin position="4327"/>
        <end position="4410"/>
    </location>
</feature>
<feature type="domain" description="Ig-like" evidence="29">
    <location>
        <begin position="1480"/>
        <end position="1568"/>
    </location>
</feature>
<dbReference type="SUPFAM" id="SSF50729">
    <property type="entry name" value="PH domain-like"/>
    <property type="match status" value="1"/>
</dbReference>
<feature type="region of interest" description="Disordered" evidence="25">
    <location>
        <begin position="6246"/>
        <end position="6266"/>
    </location>
</feature>
<evidence type="ECO:0000259" key="26">
    <source>
        <dbReference type="PROSITE" id="PS50002"/>
    </source>
</evidence>
<keyword evidence="9" id="KW-0597">Phosphoprotein</keyword>
<feature type="domain" description="Ig-like" evidence="29">
    <location>
        <begin position="7286"/>
        <end position="7376"/>
    </location>
</feature>
<dbReference type="Gene3D" id="1.20.900.10">
    <property type="entry name" value="Dbl homology (DH) domain"/>
    <property type="match status" value="1"/>
</dbReference>
<feature type="compositionally biased region" description="Polar residues" evidence="25">
    <location>
        <begin position="7655"/>
        <end position="7676"/>
    </location>
</feature>
<dbReference type="InterPro" id="IPR000219">
    <property type="entry name" value="DH_dom"/>
</dbReference>
<dbReference type="SUPFAM" id="SSF48726">
    <property type="entry name" value="Immunoglobulin"/>
    <property type="match status" value="69"/>
</dbReference>
<feature type="domain" description="Ig-like" evidence="29">
    <location>
        <begin position="4770"/>
        <end position="4857"/>
    </location>
</feature>
<feature type="region of interest" description="Disordered" evidence="25">
    <location>
        <begin position="7515"/>
        <end position="7544"/>
    </location>
</feature>
<keyword evidence="8" id="KW-0723">Serine/threonine-protein kinase</keyword>
<evidence type="ECO:0000256" key="18">
    <source>
        <dbReference type="ARBA" id="ARBA00023157"/>
    </source>
</evidence>
<comment type="subcellular location">
    <subcellularLocation>
        <location evidence="3">Cytoplasm</location>
    </subcellularLocation>
    <subcellularLocation>
        <location evidence="2">Nucleus</location>
    </subcellularLocation>
</comment>
<dbReference type="InterPro" id="IPR003961">
    <property type="entry name" value="FN3_dom"/>
</dbReference>
<dbReference type="InterPro" id="IPR001452">
    <property type="entry name" value="SH3_domain"/>
</dbReference>
<evidence type="ECO:0000256" key="9">
    <source>
        <dbReference type="ARBA" id="ARBA00022553"/>
    </source>
</evidence>
<dbReference type="FunFam" id="2.60.40.10:FF:000214">
    <property type="entry name" value="titin isoform X1"/>
    <property type="match status" value="2"/>
</dbReference>
<evidence type="ECO:0000256" key="4">
    <source>
        <dbReference type="ARBA" id="ARBA00006692"/>
    </source>
</evidence>
<evidence type="ECO:0000256" key="20">
    <source>
        <dbReference type="ARBA" id="ARBA00023319"/>
    </source>
</evidence>
<feature type="domain" description="Ig-like" evidence="29">
    <location>
        <begin position="3445"/>
        <end position="3528"/>
    </location>
</feature>
<dbReference type="SUPFAM" id="SSF50044">
    <property type="entry name" value="SH3-domain"/>
    <property type="match status" value="1"/>
</dbReference>
<feature type="domain" description="Ig-like" evidence="29">
    <location>
        <begin position="5576"/>
        <end position="5661"/>
    </location>
</feature>
<feature type="domain" description="Ig-like" evidence="29">
    <location>
        <begin position="3798"/>
        <end position="3881"/>
    </location>
</feature>
<feature type="domain" description="Ig-like" evidence="29">
    <location>
        <begin position="111"/>
        <end position="204"/>
    </location>
</feature>
<feature type="domain" description="Ig-like" evidence="29">
    <location>
        <begin position="11"/>
        <end position="101"/>
    </location>
</feature>
<keyword evidence="6 23" id="KW-0728">SH3 domain</keyword>
<dbReference type="FunFam" id="2.60.40.10:FF:000421">
    <property type="entry name" value="LOW QUALITY PROTEIN: obscurin"/>
    <property type="match status" value="3"/>
</dbReference>
<dbReference type="InterPro" id="IPR001849">
    <property type="entry name" value="PH_domain"/>
</dbReference>
<dbReference type="SMART" id="SM00406">
    <property type="entry name" value="IGv"/>
    <property type="match status" value="21"/>
</dbReference>
<dbReference type="PROSITE" id="PS50010">
    <property type="entry name" value="DH_2"/>
    <property type="match status" value="1"/>
</dbReference>
<dbReference type="FunFam" id="2.60.40.10:FF:001084">
    <property type="entry name" value="obscurin-like isoform X3"/>
    <property type="match status" value="1"/>
</dbReference>
<dbReference type="GO" id="GO:0005737">
    <property type="term" value="C:cytoplasm"/>
    <property type="evidence" value="ECO:0007669"/>
    <property type="project" value="UniProtKB-SubCell"/>
</dbReference>
<feature type="region of interest" description="Disordered" evidence="25">
    <location>
        <begin position="7615"/>
        <end position="7718"/>
    </location>
</feature>
<feature type="domain" description="Ig-like" evidence="29">
    <location>
        <begin position="4504"/>
        <end position="4588"/>
    </location>
</feature>
<dbReference type="Gene3D" id="2.30.29.30">
    <property type="entry name" value="Pleckstrin-homology domain (PH domain)/Phosphotyrosine-binding domain (PTB)"/>
    <property type="match status" value="1"/>
</dbReference>
<comment type="similarity">
    <text evidence="4">Belongs to the protein kinase superfamily. CAMK Ser/Thr protein kinase family.</text>
</comment>
<evidence type="ECO:0000256" key="2">
    <source>
        <dbReference type="ARBA" id="ARBA00004123"/>
    </source>
</evidence>
<evidence type="ECO:0000259" key="30">
    <source>
        <dbReference type="PROSITE" id="PS50853"/>
    </source>
</evidence>
<dbReference type="PANTHER" id="PTHR35971:SF4">
    <property type="entry name" value="OBSCURIN"/>
    <property type="match status" value="1"/>
</dbReference>
<evidence type="ECO:0000256" key="5">
    <source>
        <dbReference type="ARBA" id="ARBA00012513"/>
    </source>
</evidence>
<organism evidence="31 32">
    <name type="scientific">Alligator sinensis</name>
    <name type="common">Chinese alligator</name>
    <dbReference type="NCBI Taxonomy" id="38654"/>
    <lineage>
        <taxon>Eukaryota</taxon>
        <taxon>Metazoa</taxon>
        <taxon>Chordata</taxon>
        <taxon>Craniata</taxon>
        <taxon>Vertebrata</taxon>
        <taxon>Euteleostomi</taxon>
        <taxon>Archelosauria</taxon>
        <taxon>Archosauria</taxon>
        <taxon>Crocodylia</taxon>
        <taxon>Alligatoridae</taxon>
        <taxon>Alligatorinae</taxon>
        <taxon>Alligator</taxon>
    </lineage>
</organism>
<dbReference type="PROSITE" id="PS50096">
    <property type="entry name" value="IQ"/>
    <property type="match status" value="1"/>
</dbReference>
<dbReference type="FunFam" id="2.60.40.10:FF:000599">
    <property type="entry name" value="obscurin isoform X3"/>
    <property type="match status" value="1"/>
</dbReference>
<keyword evidence="17" id="KW-0112">Calmodulin-binding</keyword>
<keyword evidence="7" id="KW-0963">Cytoplasm</keyword>
<feature type="domain" description="Ig-like" evidence="29">
    <location>
        <begin position="4062"/>
        <end position="4145"/>
    </location>
</feature>
<feature type="domain" description="Ig-like" evidence="29">
    <location>
        <begin position="855"/>
        <end position="926"/>
    </location>
</feature>
<dbReference type="FunFam" id="2.60.40.10:FF:000107">
    <property type="entry name" value="Myosin, light chain kinase a"/>
    <property type="match status" value="3"/>
</dbReference>
<dbReference type="InterPro" id="IPR035899">
    <property type="entry name" value="DBL_dom_sf"/>
</dbReference>
<keyword evidence="18" id="KW-1015">Disulfide bond</keyword>
<dbReference type="GeneID" id="102369157"/>
<dbReference type="CDD" id="cd00096">
    <property type="entry name" value="Ig"/>
    <property type="match status" value="16"/>
</dbReference>
<dbReference type="Pfam" id="PF00621">
    <property type="entry name" value="RhoGEF"/>
    <property type="match status" value="1"/>
</dbReference>
<dbReference type="SMART" id="SM00408">
    <property type="entry name" value="IGc2"/>
    <property type="match status" value="61"/>
</dbReference>
<feature type="domain" description="Ig-like" evidence="29">
    <location>
        <begin position="4593"/>
        <end position="4677"/>
    </location>
</feature>
<keyword evidence="10" id="KW-0808">Transferase</keyword>
<sequence length="7999" mass="887830">MDYRSSFSGVPRFLTRPKAFLVSVGKDATLSCQIIGNPVPVVSWEKDKLPIQSGGRFKTVEDGDLYRLTIYDLSLDDSGQYICRARNTIGEAFAAVSIKVGEETTVTAFAPYFIQKPSSIRVTLGEDATFRCKVQGSPPLSVNWEKDGRHLRGRSDSKRFQVESAGESNALTIQCARLGDSGTYTCRAENPIGQASATAALVVETQGPCNLDSPSHLDTGYGKTTSLLSHLQKRREEIRKTDLSIYGVTDTHSYSATEGLSGIGYSLSLDYERAASLTTKAARNATFSVTTRTCNVTEGKHAKLSCYVTGEPKPEIVWKKDGEVIMEGRRHIIYEDEQENFVLKILFCKQIDNGLYTCTASNLAGQTYSSVLVVVKEPVVPFKTKLEDVEVQEKESAMFQCEVPVPSTETAWFKEETKLQQSKKYNIEEEGTYRRLTIQNVTTDDDAVYICEMKEGSRTIAELTVQGNIIKKLPRKTAVGVNDTAIFCVELDNECQNVCWLKNKEELKPSNRIYITSSGKQHTMIIRDCKMEDAGEIAFLAEECRTSTQFAVCTPRKPPSHPPTNPVVKNKTETSVTLAWSPPKTDRPIPIDGYVVERKKLMGFTWMRCHESPVPVPEFTVSDLSEEGDYQFRVSAVNSYGQSPYLEFLGSQHLEPVPAVRTPLTAVEAIAGGNATFSIDLTTICSGTWYLNSKALESSDIYIIKRTKTTHILIIKNVTKKDDGAEVKFVANNVESSTKMRIRGAAVRITNKSGDVEKVSARLHEEAQLRAELSDAAAAVTWLKDGKELKAGQKYDLQTAEKKRVLKIRDVAAEDAGLYECICEGDRIVYQLSVKALAHFINKEKAGGIIKAVPGKQAELISETSEANIMVEWYKDGKAIRHTKKFTMEDKGKSHKLLVSAVTKEDEGTYTCKVGEDTLVFDLKVSDEAVKFVRKPTEIPEISIRPSENLELACEVSVASGAVEWRKDHAEMKPDQRTAITARGTQRKLVVKNVTQHDQGSYTCETKDDKVTFQVQVQETEEVFANKEKVQKEVKATLKESATLSCEVAQAKTEVKWCKDGKLVTASKKFKVESEGKSRRLVVEQVEKKDAGEYTCEAAGQKLTFKVTVTEVEDVFANKEKVQKEVKATLKESATLSCEVAQAKTEVKWYKDGKLVTASKKFKVEFEGKSRRLVVEQVEKKDAGEYTCEAAGQKLTFKVTVTEHEDVFANKEKVQKEVKAALKESAALSCEVAQAKTEVKWCKDGKPVTASKKFKVESKGKSRWLVVEQVEKKDAGEYTCEAASQKLTFKVIVTEVEDAFVNKEKVQKEVKAALKESATLSCEVGQAKTEVKWYKDKKLITASKKFKVESEGKARHLVVQEVEKKDAGEYTCEAAGQKLTFKVTITEPEIVFANKEKVQKEVKATLTESATLSCEVAQAKTEVKWYKDGKLVTASKKFKVESEGKSRHLVVQGVEKKDAGKYTCEAAGQELTFKIDVTEPETGFINQEKVPKEVKAALTENTILSCEVAQEKAEVKWYKDGKLLIPSKKFKLESEGKTRRLVVQHVDKRDAGDYTCEVAGQKLTVKVEAVEAEAKFQKKLVQKEPIVVQEHDSITLATSVTPETSAVKWLKDGAEIRGNKKYEIKSDGASRTLIVKVAESKDTAVYTCETKSDKQEFKVQVKEIPVKFAKKPEAMTAEIGGSLCLTCELSQPKGKVVWRKGGTEVKSNKRFQIREDGVKRILTITGLRADDEGEYTCESRDDKSTVKVTLTVPRVVKFTTGLLNTVCEEGKEANFKCTVSPSDAVITWHRNGVKIEASKKYVISQKDSNHSLTITDLTMKDAGEISAVAEGVETKATLKVREAPALFKKKLETRTVVELDTVTLEVELTKPSAVKWMRNSIMLQPGGNLEITAEGTKHSLTVKNITFADRGFYCCEVPEDKTQAKLNVEMRQISLVKGLKPVEVSENGTATFEVELSHEDVEGTWMKDSVRLKPGANVEMRVQGKRHFLKLSSLKLEDAGLVSFKAEGIHTSGRLTIKELPVKIIQPLTDVQAIAKEEAKFVCELSRSNAAVKWLKDGSELRQGKKMGITSQGTKRSLIIHKCECDDQGTYVCDARDDKTSANLRVHARDIKIIKPLEDAEVSEKESATFVCEISHDEVQIQWYNNDVKQKASDYIKMRQDGRTHSLSYLLCHMEDAGLIKFVAENAESRAHLRVNALPIKILKPLRNKIALEKHRGYLECQVSSPTARVKWYKNDIEICPGHKFEFVSDGVYRTLIINDATFADEDVYTCDAIDDKSSAYFYVEEQSINIVRELTDVDVTEPWEARFECEISIPAVKSAKWLLDKQVLQAGRNITIEQEGTVHRLILWKTSADMTGTVQFAAGKSKSTANLLVRELNVQITRKLEDKTVLERRSVILSCDFKPSPKIIEWLKDYIPIEPSDKYKITREKHSAELKIVKVRPEDAGVYTCKPGNAVTEATLTVEARMVEIIQHLQDVEVEEEDCVIFSCELSHDDEDVEWFLNDTLLYSNNYNEIKQIGRCHTLTMKQVKPEDAGTVTIKSEKISESAQLKVIEKLAVFMKSLDDAVVEERGVLKLECEVSKLKVKPIWKKDNVEISRGDKYEPMQAGKTLCLVIRDVTKDDAGIYTCDIGTDVAKSKVSVQELNIGITKRLKNTEVLEGEECSFECILSHESVGEFQWTLNGTKVESGGRFRTPSKGRKYNLNIKKVVATDAGEVVFTARNLISKALLIVKEKTPEILKDLEDKKSSTGQDVSLSCEFSKPNGNMKWFKDGKAIRKSQKYDLHQDGARSILIIHDVTTKDAGEYSCEMDDSKTKALLTVEDKPNFFVTELSDLRAEEKGAAVFTCQTKKTAPTVTWRKGTAELKASKKYEIRQKEELLQLTVNDLEKSDSDTYTCDIGDVQSRAKLAVQALPVLFKQNLQNTETEEGSTVALRCELTKPNAPVVWKKAGAALQANAKYEMKQDGSVAELVIHNAKSEDAGRYTCDTGDQQTTAQVRIRALPAVIKEELKNVEATEGGTATLRCELSKSAAVEWKKGPKALRQSGKYRMKQEGTSAELVIRDLDLKDAGDYTCIVGDQKTTAALSVNALPARFKKELKNEEATESGTATLQCELTKAVDSVEWTKDDKVLKPSGKYRMRQEGRFAELIIQDLDLKDAGNYTCVCGGQKTTAALTVNALPTLFQEELRSTEAKEGEEVTLHCELSKSAPVEWRKGHQALKPGDKYKMKQEGPFAELVIQDLELTDTGNYTCVCGDQKTSATLTVNALPTLFTKELKNEEATEGQSATLSCELNKATAKVEWKKGHKALRPTDKYKMRQEGAVAELIIQDLELTDAGNYICVCGDKQTMASVTVHALPAFFKEGLKNREATEGATATLHCELSKAAVPVEWKKGHKTLKPSDKYRPRQEGAVAELTIRDLHVEDTGDYTCACGDQKTSAVLTVHALPALFTKELRNEEATESGTATLRCELSKATPVEWMKDQKALKSNDKYKMRQKDVTAELTIHDLEEHDSGDYTCICGNQKTTASLTVHALPLRFKKELKNLEATENGAATLRCELSKPAAPVEWKKGDQVLRSNEKFTITQDGAVAELVIHDLDPTDAGNYTCMYGDQQTRAALTVNALPAHFKVEMKKEEATEGGTATLHCELTKAAAVEWKKKHKVLKPGDKYTMRQEGATAELVIHDLEVKDSGDYTCVCGDKKTTAALTVHALPAFFKEELKRKEATEGEVVTLRCELSKASPVEWKKGHRVLKPSDKYKMRQKDTTAELVIHQVDDSDAGDYTCVCGDQQTTAALAVHALPALIKEELKNVEATEGGTATLCCELSKVARVEWMKGSSLLKAGDKYKMRQDGATVKLLIHDVDPKDAGVYTCVCGDQKTTAALTVHALPALFKEALKNLEATEGETATLHCELSKPAPVQWKKGVKILHASEKYSLKQDNVTAELKIHDLGLQDTGDYTCVCGEKQTRATLTVNALPVLFKEELKEAAGTEGGSVSLHCELTKAAPVEWKLGQNVLKASSKYQMRQQGTVVELVIHGVELKDAGDYTCVSGDQKTTAALTVHALPALFKEELKSKEVKEGGETALSCELTKAAPVEWKKGGTVLRESQKYKMRQEGALSELVIRTLDVKDTGNYTCVCGDQQTTATLTVTALPAFFKEELKNKEGKEGGEAALHCELTKAAPVAWKKGHKIIKPSEKYKIRQEGATAELVICDLDEKDAGDYTCVCGEYQTTAALTVQALPPFFKEEMHSKDAREGDTATLRCELSTAAASVRWMKGHQVLQPGSKYTMRQEGCISELVVHDIHLKDIGDYTCVCGDQKTTAALTVHALPPVFKKELQDLEATDSGAVTLRCELTKAAQVEWKKGHQVLKASEKYQMRQDGAIAELVIQELDLKDTGDYTCLCGDQRTAATLTVNARPALFKHELQNMEAEESSAVTLQCELTKPNVPVGWKKGPTPLSPSSKYEMRQRGSIAELVIHDLQLEDSGEYTCDSGDQQTTAAVAVHALPVVFKQPLQNKEAEEGGTAALCCELSKPNFPVEWRKGGLGLRPSDKYEMRQRGCSVELLIHNLRLEDTGEYSCDTGDQETKASLNVKALPVLFRKKLQDKEAEEGASVRLECELTKANAVVEWRKGTVDLFPCAKYELKLQGHVAELVIHNVEPGDASDYTCDTGDQQSTAVLRVNAIKPQFTRQLKNEEAEVGGKVKLRCEVTIANATVEWEKDGTVLQSGPKYEMRQDGTIHELHIHRLESADAGEYSCIAGEQMSTAVLTVKEPDVTIVSGLKNMVVFEEEDAVFQCKVSHENAKDVEWKLQDVALQSNEMNEISVEQGKIHTLRLRKVTQQDTGTITFRVGPYTSTAELTVKALPPVFKEKLKNLDMQEDGTAVLACQVSQPNVSVEWRKGSQVISSSTKYEIRQEGMTHTLKIYNLKPEDSGKYTCDNGNQQTTALLTVQGIPALFEKTLQNQEAEEGSTATLHAELSKLDAPVKWRKGSVLLQSGAKYEMRQSGSSVELLIRDVQLKDAGDYTCDSGDQQSTASLLVKALPVLFIQPLQNQQAEEGGTITLSCEISKPNAPIKWKKSGKLLQPSDKYKMHQSGLVAELTICNLKEGDAGEYTCDTGDQQTTAALSVKEPAASIVEVLKDITLYEGEDAVFECRLSQENVQDAQWCLGGVPLQVNEMNEIKVQGKLHTLTLRRVTLEDSGPISVKVGAHTSEAQLTVQEAPVTFVRLLQSLEAQEGDSAALRCDVSKPDVAVQWKKDASLIQSSKKFEIKKERTTHTLIIHDLKPEDTGEYSCSTADTKTTANLEVKALPVLFKHWLKNEEVEEGCTAALRCELTKPGAPVEWRKGDVVLRPSNKYELRQEGTFVELFIYDVGLQDAGEYTCDSGDQQTTAALQVKVLPVLFKEDLNNVESEEQGTAVLQCEVSKPDAPVEWRKGAVVLQPSDKYEMRQKGSLVELIIHNLEAKDCGDYTCSTGYEITRGSVSVHEEEVQIVCALKNTDVFVAEAATFTCELSRPGVPNVQWWLDGAFLQNNSMNEISVQDGKIHTLTLKDLGSNDSGTVTFRAGSLVSSAKLVVKDPTIEVVSPMQDITVDEDGTAEFICQYSRPVQATWKKNDQEVHADGQRVIVEQDWNVAKLKIKPALPEDTGIYSCEAEGTRVVAMLDVQAKNSIMQGLENVEAVEGGEALFECYLSKPETYNYNWLIDDEPAKTTENVEMVYFENGRRHLLLLKNLTPQDSCRVTFMASDAVTSAFLTVKGWRLEFLKPIVDTEVLAGDQATFSCFLSEAVPVSEIAWYINDMEIQPDENWEIQVDGNSYKLILKKAQLHHSGEVTFASRDAIASAKLSVVEPPVTITHHLVGTSVLEGEVARLECELSRETREAVTWLKGKERIHAGGRYEIISEGKKQALLIHAFKPEDQGLYTCVASPDVKSSASLSLEVPTVAMLKEIAQEAPPVSKPEEMVDGQIQPSLPPEAAQEGDLHLLWEALAKKRRMSREPTLDSISEVPEEDDKLQKAKKEEAEMSHYYSEEYSTCDELTRTGEADFSLTSSDDESRAGTPSLVTYLKKVGKSSISISGKVQTISTSKTSKEWEQSGDEARVPAPPPTQAEPEAQTEELDDPSMNKAAVKIQAAFKGYKVRKEIKQQECPVFVETFKDFNGELGSTLHLECLAQSKTDMKVHWLKDREELSDGRHYHIDNYSDGTCSLIITGLDMQDTGTYTCEASNKFGKVSHSAKVVVSSPVPEVPRKHKLAKHVKDSETDSSSGSELDDAFRKAGRRLHKIFKSKIPTEISDVEEELFVSADEGDKEVVDHQTYREDDRYIYIKFEIMAEAKTAASRFQEMFAALGIPVEIDILDQGPKKIELRIGKATPPARGQIPALVKRPPPPLLTSDTAPIFITELQNQEVQDGYPVSFDCVVIGKPLPTVRWFKDGKVLEEDDHYMINEDQEGCHQLIITAVVPTDMGVYRCLAENSMGVASTKAELRVDLTSTDYDTAADATETSSYYSAKGYVSSREQEESTTEEEQLPQILDELHDIHVAPGAPLAKFHVKVKGYPEPRLYWFKDGQPLHASDRILKTEKKDFNALEVLSVTKEDAGQYSAFITNSAGSAYTSARLVVKDPEEKEEPPETDVQEQLVPPRFLERFTNKRVKKGVSITFSVKVEGNPLPSITWLKEESKEDVLWIKPETPGYKLASSNMHHSLILLDVGKKHSGTYTCIATNTAGQSICTASLDVLDVKEAEVLTKERIMVTEAVMTTLGYDGDRDRKEHGIGISVLPPEPGKRELLEGEAGREGVSRSQISLSDVGTEEFLQKLTSQITEIVSAKISQATLRVPGADSDDESKTPSPSPRHGRSRPSSIAQESSSESEDGDARGEIFDIYMATADYMPIGGEREAIVLKEGQYVEVLDSAHPLKWLVRTKPTKSSPSRQGWVSPAYLDKKLKLSPEWGVPEVPEFPGESLSEDEYKKKLNLIIQELLNSEEEFVKDLQFLQTHHLHHIETYSSVPAPVASQKSIIFRNVNDIAHFHCSAFFPDLKKCDTDDDVAMCFIKNEEDFDKYIQYLVGRIQAESVIVSKAVQDFYKRYSEETLASEDPSQPPVPPLQHYLERPINRIQQYQTVIKELIRNKARNRQNCALLEQAYAIVSALTRRAENNLHVSLIENYPGTLEILGEPIRQGHFIVWEGAPGARMAWKGHNRHVFLFKSYVLICKPKRDTKTDTYTYTFKNMMKLSNIDVNDQVEGDERAFEIWHEREDSVRKYLLQARTVIIKNSWVKEISGIQQRISLPVWIPPDFEEELADCTAELGETIKLACKVTGAPKSVISWYKDGKPVEVDPHHIIIEDPDGSCTLILDNLTGVDSGQYMCFAASPAGNASTLGKILVQVPPRFVSKVRNAYYVEGEDVQFTCTIEGAPFPQIRWFKDDALLTDPSKYQTFSEPRSGVLVLVIKNPSKEDVGYYECELVNRLGSAKSGAELYHQSMALLTQERRGDQAITIEVTEQETKVPKKTIIIEETITTVVKTPRQKRRLSPARSPSGHSPSRSPRSELSTPEPVYISKVQQPVHKQEKEAVLKGAIPVLFVTEPDERQGAASRDIIIEAKVEEQKPKWVEVEEIIEFKVKKPQKTTRKRGASPVKQEKDDSGVLTFTLPGPRPRHSPEDDPNTNNSNNKLVEQAKSSLPTDSLSEVDIPPLAYGDDQEGDPVSSDNMSSQCGPEQLGSTSFIDYGTEGKTCTQEVSESSGSETTSPLLACGGEPLAFSFETADVRKHDLLPSQASVEVKEDADDELEVPWTAEKGDQEPVQDEGLPEGENIVIIDEPEELERDDISNWDPKILTHNGKALTLEDLEDYVPEEGETYGCDNQNYTRDKPCEISVLQTEINEPTIGKPVLLNLGRSVAPKPKQSFFSKFKEHLPGGMFMSASRVTGMQSMGPSNVSFHVSETCTAATAPGVSPGPSFEMKPSFCTEVQLSPDNGQSSFKTEVSTRTLSYGTIGEPVMLHISTEDPSQS</sequence>
<dbReference type="RefSeq" id="XP_025067408.1">
    <property type="nucleotide sequence ID" value="XM_025211623.1"/>
</dbReference>
<feature type="domain" description="Ig-like" evidence="29">
    <location>
        <begin position="6392"/>
        <end position="6481"/>
    </location>
</feature>
<reference evidence="32" key="1">
    <citation type="submission" date="2025-08" db="UniProtKB">
        <authorList>
            <consortium name="RefSeq"/>
        </authorList>
    </citation>
    <scope>IDENTIFICATION</scope>
</reference>
<dbReference type="SMART" id="SM00325">
    <property type="entry name" value="RhoGEF"/>
    <property type="match status" value="1"/>
</dbReference>
<dbReference type="Pfam" id="PF00612">
    <property type="entry name" value="IQ"/>
    <property type="match status" value="1"/>
</dbReference>
<keyword evidence="15" id="KW-0067">ATP-binding</keyword>
<feature type="domain" description="Ig-like" evidence="29">
    <location>
        <begin position="1588"/>
        <end position="1660"/>
    </location>
</feature>
<evidence type="ECO:0000259" key="27">
    <source>
        <dbReference type="PROSITE" id="PS50003"/>
    </source>
</evidence>
<feature type="domain" description="Ig-like" evidence="29">
    <location>
        <begin position="3886"/>
        <end position="3969"/>
    </location>
</feature>
<dbReference type="InterPro" id="IPR035526">
    <property type="entry name" value="Obscurin_SH3"/>
</dbReference>
<dbReference type="FunFam" id="2.60.40.10:FF:000747">
    <property type="entry name" value="obscurin isoform X6"/>
    <property type="match status" value="1"/>
</dbReference>
<feature type="domain" description="Ig-like" evidence="29">
    <location>
        <begin position="1388"/>
        <end position="1476"/>
    </location>
</feature>
<dbReference type="GO" id="GO:0046872">
    <property type="term" value="F:metal ion binding"/>
    <property type="evidence" value="ECO:0007669"/>
    <property type="project" value="UniProtKB-KW"/>
</dbReference>
<dbReference type="SMART" id="SM00060">
    <property type="entry name" value="FN3"/>
    <property type="match status" value="1"/>
</dbReference>
<feature type="domain" description="Fibronectin type-III" evidence="30">
    <location>
        <begin position="562"/>
        <end position="657"/>
    </location>
</feature>
<proteinExistence type="inferred from homology"/>
<feature type="coiled-coil region" evidence="24">
    <location>
        <begin position="1211"/>
        <end position="1238"/>
    </location>
</feature>
<feature type="region of interest" description="Disordered" evidence="25">
    <location>
        <begin position="5993"/>
        <end position="6017"/>
    </location>
</feature>
<feature type="compositionally biased region" description="Polar residues" evidence="25">
    <location>
        <begin position="7696"/>
        <end position="7714"/>
    </location>
</feature>
<feature type="domain" description="Ig-like" evidence="29">
    <location>
        <begin position="5219"/>
        <end position="5303"/>
    </location>
</feature>
<feature type="domain" description="Ig-like" evidence="29">
    <location>
        <begin position="4238"/>
        <end position="4322"/>
    </location>
</feature>
<feature type="domain" description="Ig-like" evidence="29">
    <location>
        <begin position="2554"/>
        <end position="2640"/>
    </location>
</feature>
<evidence type="ECO:0000256" key="17">
    <source>
        <dbReference type="ARBA" id="ARBA00022860"/>
    </source>
</evidence>
<dbReference type="InterPro" id="IPR011993">
    <property type="entry name" value="PH-like_dom_sf"/>
</dbReference>
<feature type="domain" description="Ig-like" evidence="29">
    <location>
        <begin position="6635"/>
        <end position="6729"/>
    </location>
</feature>
<evidence type="ECO:0000256" key="23">
    <source>
        <dbReference type="PROSITE-ProRule" id="PRU00192"/>
    </source>
</evidence>
<feature type="region of interest" description="Disordered" evidence="25">
    <location>
        <begin position="6765"/>
        <end position="6795"/>
    </location>
</feature>
<dbReference type="InterPro" id="IPR036179">
    <property type="entry name" value="Ig-like_dom_sf"/>
</dbReference>
<evidence type="ECO:0000256" key="6">
    <source>
        <dbReference type="ARBA" id="ARBA00022443"/>
    </source>
</evidence>
<dbReference type="FunFam" id="1.20.900.10:FF:000027">
    <property type="entry name" value="Obscurin, cytoskeletal calmodulin and titin-interacting RhoGEF"/>
    <property type="match status" value="1"/>
</dbReference>
<evidence type="ECO:0000256" key="22">
    <source>
        <dbReference type="ARBA" id="ARBA00048679"/>
    </source>
</evidence>
<feature type="domain" description="Ig-like" evidence="29">
    <location>
        <begin position="6145"/>
        <end position="6236"/>
    </location>
</feature>
<feature type="region of interest" description="Disordered" evidence="25">
    <location>
        <begin position="555"/>
        <end position="575"/>
    </location>
</feature>
<feature type="domain" description="Ig-like" evidence="29">
    <location>
        <begin position="5397"/>
        <end position="5481"/>
    </location>
</feature>
<feature type="coiled-coil region" evidence="24">
    <location>
        <begin position="7108"/>
        <end position="7135"/>
    </location>
</feature>
<keyword evidence="19" id="KW-0539">Nucleus</keyword>
<feature type="domain" description="Ig-like" evidence="29">
    <location>
        <begin position="1224"/>
        <end position="1290"/>
    </location>
</feature>
<dbReference type="InterPro" id="IPR036116">
    <property type="entry name" value="FN3_sf"/>
</dbReference>
<dbReference type="FunFam" id="2.60.40.10:FF:000211">
    <property type="entry name" value="Obscurin-like protein 1"/>
    <property type="match status" value="5"/>
</dbReference>
<dbReference type="SMART" id="SM00409">
    <property type="entry name" value="IG"/>
    <property type="match status" value="69"/>
</dbReference>
<feature type="domain" description="Ig-like" evidence="29">
    <location>
        <begin position="3090"/>
        <end position="3174"/>
    </location>
</feature>
<dbReference type="FunFam" id="2.60.40.10:FF:000773">
    <property type="entry name" value="obscurin isoform X4"/>
    <property type="match status" value="1"/>
</dbReference>
<feature type="region of interest" description="Disordered" evidence="25">
    <location>
        <begin position="6081"/>
        <end position="6119"/>
    </location>
</feature>
<dbReference type="GO" id="GO:0005524">
    <property type="term" value="F:ATP binding"/>
    <property type="evidence" value="ECO:0007669"/>
    <property type="project" value="UniProtKB-KW"/>
</dbReference>
<dbReference type="InterPro" id="IPR007110">
    <property type="entry name" value="Ig-like_dom"/>
</dbReference>
<feature type="domain" description="SH3" evidence="26">
    <location>
        <begin position="6871"/>
        <end position="6938"/>
    </location>
</feature>
<dbReference type="InterPro" id="IPR013106">
    <property type="entry name" value="Ig_V-set"/>
</dbReference>
<feature type="domain" description="Ig-like" evidence="29">
    <location>
        <begin position="3002"/>
        <end position="3085"/>
    </location>
</feature>
<dbReference type="InterPro" id="IPR003599">
    <property type="entry name" value="Ig_sub"/>
</dbReference>
<dbReference type="CDD" id="cd20971">
    <property type="entry name" value="IgI_1_Titin-A168_like"/>
    <property type="match status" value="1"/>
</dbReference>
<dbReference type="SMART" id="SM00233">
    <property type="entry name" value="PH"/>
    <property type="match status" value="1"/>
</dbReference>
<dbReference type="Pfam" id="PF00041">
    <property type="entry name" value="fn3"/>
    <property type="match status" value="1"/>
</dbReference>
<evidence type="ECO:0000256" key="24">
    <source>
        <dbReference type="SAM" id="Coils"/>
    </source>
</evidence>
<evidence type="ECO:0000256" key="1">
    <source>
        <dbReference type="ARBA" id="ARBA00001946"/>
    </source>
</evidence>
<dbReference type="FunFam" id="2.60.40.10:FF:000954">
    <property type="entry name" value="Obscurin, cytoskeletal calmodulin and titin-interacting RhoGEF"/>
    <property type="match status" value="1"/>
</dbReference>
<feature type="domain" description="Ig-like" evidence="29">
    <location>
        <begin position="7380"/>
        <end position="7470"/>
    </location>
</feature>
<keyword evidence="20" id="KW-0393">Immunoglobulin domain</keyword>
<gene>
    <name evidence="32" type="primary">OBSCN</name>
</gene>
<feature type="domain" description="Ig-like" evidence="29">
    <location>
        <begin position="2824"/>
        <end position="2908"/>
    </location>
</feature>
<feature type="domain" description="Ig-like" evidence="29">
    <location>
        <begin position="5040"/>
        <end position="5124"/>
    </location>
</feature>
<feature type="domain" description="Ig-like" evidence="29">
    <location>
        <begin position="3267"/>
        <end position="3351"/>
    </location>
</feature>
<dbReference type="InterPro" id="IPR013098">
    <property type="entry name" value="Ig_I-set"/>
</dbReference>
<feature type="domain" description="Ig-like" evidence="29">
    <location>
        <begin position="3974"/>
        <end position="4057"/>
    </location>
</feature>
<feature type="domain" description="Ig-like" evidence="29">
    <location>
        <begin position="1316"/>
        <end position="1384"/>
    </location>
</feature>
<dbReference type="PROSITE" id="PS50003">
    <property type="entry name" value="PH_DOMAIN"/>
    <property type="match status" value="1"/>
</dbReference>
<dbReference type="GO" id="GO:0055013">
    <property type="term" value="P:cardiac muscle cell development"/>
    <property type="evidence" value="ECO:0007669"/>
    <property type="project" value="UniProtKB-ARBA"/>
</dbReference>
<feature type="domain" description="Ig-like" evidence="29">
    <location>
        <begin position="378"/>
        <end position="461"/>
    </location>
</feature>
<feature type="domain" description="Ig-like" evidence="29">
    <location>
        <begin position="5847"/>
        <end position="5934"/>
    </location>
</feature>
<evidence type="ECO:0000313" key="31">
    <source>
        <dbReference type="Proteomes" id="UP000189705"/>
    </source>
</evidence>
<comment type="catalytic activity">
    <reaction evidence="22">
        <text>L-seryl-[protein] + ATP = O-phospho-L-seryl-[protein] + ADP + H(+)</text>
        <dbReference type="Rhea" id="RHEA:17989"/>
        <dbReference type="Rhea" id="RHEA-COMP:9863"/>
        <dbReference type="Rhea" id="RHEA-COMP:11604"/>
        <dbReference type="ChEBI" id="CHEBI:15378"/>
        <dbReference type="ChEBI" id="CHEBI:29999"/>
        <dbReference type="ChEBI" id="CHEBI:30616"/>
        <dbReference type="ChEBI" id="CHEBI:83421"/>
        <dbReference type="ChEBI" id="CHEBI:456216"/>
        <dbReference type="EC" id="2.7.11.1"/>
    </reaction>
</comment>
<feature type="compositionally biased region" description="Basic and acidic residues" evidence="25">
    <location>
        <begin position="6084"/>
        <end position="6096"/>
    </location>
</feature>
<feature type="domain" description="PH" evidence="27">
    <location>
        <begin position="7167"/>
        <end position="7276"/>
    </location>
</feature>
<keyword evidence="11" id="KW-0479">Metal-binding</keyword>
<feature type="domain" description="Ig-like" evidence="29">
    <location>
        <begin position="4862"/>
        <end position="4946"/>
    </location>
</feature>
<dbReference type="FunFam" id="2.60.40.10:FF:001652">
    <property type="entry name" value="Uncharacterized protein"/>
    <property type="match status" value="2"/>
</dbReference>
<dbReference type="Pfam" id="PF22697">
    <property type="entry name" value="SOS1_NGEF_PH"/>
    <property type="match status" value="1"/>
</dbReference>
<keyword evidence="24" id="KW-0175">Coiled coil</keyword>
<dbReference type="FunFam" id="2.30.29.30:FF:000197">
    <property type="entry name" value="obscurin isoform X5"/>
    <property type="match status" value="1"/>
</dbReference>
<feature type="domain" description="Ig-like" evidence="29">
    <location>
        <begin position="936"/>
        <end position="1014"/>
    </location>
</feature>
<feature type="region of interest" description="Disordered" evidence="25">
    <location>
        <begin position="7768"/>
        <end position="7801"/>
    </location>
</feature>
<evidence type="ECO:0000256" key="13">
    <source>
        <dbReference type="ARBA" id="ARBA00022741"/>
    </source>
</evidence>
<keyword evidence="14" id="KW-0418">Kinase</keyword>
<keyword evidence="16" id="KW-0460">Magnesium</keyword>
<feature type="domain" description="Ig-like" evidence="29">
    <location>
        <begin position="1753"/>
        <end position="1927"/>
    </location>
</feature>
<dbReference type="Gene3D" id="2.60.40.10">
    <property type="entry name" value="Immunoglobulins"/>
    <property type="match status" value="71"/>
</dbReference>
<comment type="catalytic activity">
    <reaction evidence="21">
        <text>L-threonyl-[protein] + ATP = O-phospho-L-threonyl-[protein] + ADP + H(+)</text>
        <dbReference type="Rhea" id="RHEA:46608"/>
        <dbReference type="Rhea" id="RHEA-COMP:11060"/>
        <dbReference type="Rhea" id="RHEA-COMP:11605"/>
        <dbReference type="ChEBI" id="CHEBI:15378"/>
        <dbReference type="ChEBI" id="CHEBI:30013"/>
        <dbReference type="ChEBI" id="CHEBI:30616"/>
        <dbReference type="ChEBI" id="CHEBI:61977"/>
        <dbReference type="ChEBI" id="CHEBI:456216"/>
        <dbReference type="EC" id="2.7.11.1"/>
    </reaction>
</comment>
<dbReference type="InterPro" id="IPR003598">
    <property type="entry name" value="Ig_sub2"/>
</dbReference>
<dbReference type="Proteomes" id="UP000189705">
    <property type="component" value="Unplaced"/>
</dbReference>
<evidence type="ECO:0000256" key="7">
    <source>
        <dbReference type="ARBA" id="ARBA00022490"/>
    </source>
</evidence>
<feature type="domain" description="Ig-like" evidence="29">
    <location>
        <begin position="2199"/>
        <end position="2290"/>
    </location>
</feature>
<keyword evidence="13" id="KW-0547">Nucleotide-binding</keyword>
<dbReference type="GO" id="GO:0005634">
    <property type="term" value="C:nucleus"/>
    <property type="evidence" value="ECO:0007669"/>
    <property type="project" value="UniProtKB-SubCell"/>
</dbReference>